<comment type="caution">
    <text evidence="7">The sequence shown here is derived from an EMBL/GenBank/DDBJ whole genome shotgun (WGS) entry which is preliminary data.</text>
</comment>
<dbReference type="Gene3D" id="3.30.1150.10">
    <property type="match status" value="1"/>
</dbReference>
<sequence length="254" mass="27543">MQTVAYPYQPVRERRTLTCFLLALLMHLLLGALLYYGVRWRNAVPTGVAAELWEPVPEAITPEPDVKPAAVPQPVPEEEADISLQEKQRQARQAEREAEQARQRESQARADAARKEAQRKAMEAQRQASHAERQAELARLRAQAGGAGATANTGAGSGSSARPSSGYAERVRQRVKPNIIFNEDVAGNPSAVVAVHMAPDGSLLSTRLARSSGNAGWDNAVLRAVQRSDPLPRDSNGVAPSNILITFWPKDEGG</sequence>
<feature type="compositionally biased region" description="Basic and acidic residues" evidence="5">
    <location>
        <begin position="84"/>
        <end position="139"/>
    </location>
</feature>
<dbReference type="Pfam" id="PF13103">
    <property type="entry name" value="TonB_2"/>
    <property type="match status" value="1"/>
</dbReference>
<dbReference type="GO" id="GO:0016020">
    <property type="term" value="C:membrane"/>
    <property type="evidence" value="ECO:0007669"/>
    <property type="project" value="UniProtKB-SubCell"/>
</dbReference>
<dbReference type="InterPro" id="IPR006260">
    <property type="entry name" value="TonB/TolA_C"/>
</dbReference>
<name>A0A375BKC9_9BURK</name>
<keyword evidence="3 6" id="KW-1133">Transmembrane helix</keyword>
<dbReference type="InterPro" id="IPR014161">
    <property type="entry name" value="Tol-Pal_TolA"/>
</dbReference>
<dbReference type="SUPFAM" id="SSF74653">
    <property type="entry name" value="TolA/TonB C-terminal domain"/>
    <property type="match status" value="1"/>
</dbReference>
<dbReference type="GO" id="GO:0019534">
    <property type="term" value="F:toxin transmembrane transporter activity"/>
    <property type="evidence" value="ECO:0007669"/>
    <property type="project" value="InterPro"/>
</dbReference>
<feature type="transmembrane region" description="Helical" evidence="6">
    <location>
        <begin position="20"/>
        <end position="38"/>
    </location>
</feature>
<evidence type="ECO:0000256" key="3">
    <source>
        <dbReference type="ARBA" id="ARBA00022989"/>
    </source>
</evidence>
<organism evidence="7">
    <name type="scientific">Cupriavidus taiwanensis</name>
    <dbReference type="NCBI Taxonomy" id="164546"/>
    <lineage>
        <taxon>Bacteria</taxon>
        <taxon>Pseudomonadati</taxon>
        <taxon>Pseudomonadota</taxon>
        <taxon>Betaproteobacteria</taxon>
        <taxon>Burkholderiales</taxon>
        <taxon>Burkholderiaceae</taxon>
        <taxon>Cupriavidus</taxon>
    </lineage>
</organism>
<accession>A0A375BKC9</accession>
<dbReference type="Proteomes" id="UP000256297">
    <property type="component" value="Chromosome CBM2589_b"/>
</dbReference>
<dbReference type="GO" id="GO:0043213">
    <property type="term" value="P:bacteriocin transport"/>
    <property type="evidence" value="ECO:0007669"/>
    <property type="project" value="InterPro"/>
</dbReference>
<evidence type="ECO:0008006" key="8">
    <source>
        <dbReference type="Google" id="ProtNLM"/>
    </source>
</evidence>
<keyword evidence="4 6" id="KW-0472">Membrane</keyword>
<dbReference type="AlphaFoldDB" id="A0A375BKC9"/>
<evidence type="ECO:0000256" key="1">
    <source>
        <dbReference type="ARBA" id="ARBA00004167"/>
    </source>
</evidence>
<evidence type="ECO:0000256" key="6">
    <source>
        <dbReference type="SAM" id="Phobius"/>
    </source>
</evidence>
<comment type="subcellular location">
    <subcellularLocation>
        <location evidence="1">Membrane</location>
        <topology evidence="1">Single-pass membrane protein</topology>
    </subcellularLocation>
</comment>
<feature type="compositionally biased region" description="Low complexity" evidence="5">
    <location>
        <begin position="140"/>
        <end position="168"/>
    </location>
</feature>
<evidence type="ECO:0000313" key="7">
    <source>
        <dbReference type="EMBL" id="SOY46762.1"/>
    </source>
</evidence>
<evidence type="ECO:0000256" key="5">
    <source>
        <dbReference type="SAM" id="MobiDB-lite"/>
    </source>
</evidence>
<dbReference type="NCBIfam" id="TIGR02794">
    <property type="entry name" value="tolA_full"/>
    <property type="match status" value="1"/>
</dbReference>
<evidence type="ECO:0000256" key="4">
    <source>
        <dbReference type="ARBA" id="ARBA00023136"/>
    </source>
</evidence>
<gene>
    <name evidence="7" type="ORF">CBM2589_B150064</name>
</gene>
<proteinExistence type="predicted"/>
<feature type="region of interest" description="Disordered" evidence="5">
    <location>
        <begin position="62"/>
        <end position="168"/>
    </location>
</feature>
<dbReference type="RefSeq" id="WP_116336963.1">
    <property type="nucleotide sequence ID" value="NZ_LT976856.1"/>
</dbReference>
<keyword evidence="2 6" id="KW-0812">Transmembrane</keyword>
<protein>
    <recommendedName>
        <fullName evidence="8">Membrane spanning protein in TolA-TolQ-TolR complex inner membrane associated component</fullName>
    </recommendedName>
</protein>
<reference evidence="7" key="1">
    <citation type="submission" date="2018-01" db="EMBL/GenBank/DDBJ databases">
        <authorList>
            <person name="Clerissi C."/>
        </authorList>
    </citation>
    <scope>NUCLEOTIDE SEQUENCE</scope>
    <source>
        <strain evidence="7">Cupriavidus taiwanensis STM 3521</strain>
    </source>
</reference>
<dbReference type="EMBL" id="OFSP01000007">
    <property type="protein sequence ID" value="SOY46762.1"/>
    <property type="molecule type" value="Genomic_DNA"/>
</dbReference>
<evidence type="ECO:0000256" key="2">
    <source>
        <dbReference type="ARBA" id="ARBA00022692"/>
    </source>
</evidence>
<dbReference type="NCBIfam" id="TIGR01352">
    <property type="entry name" value="tonB_Cterm"/>
    <property type="match status" value="1"/>
</dbReference>